<dbReference type="GO" id="GO:0005506">
    <property type="term" value="F:iron ion binding"/>
    <property type="evidence" value="ECO:0007669"/>
    <property type="project" value="UniProtKB-UniRule"/>
</dbReference>
<keyword evidence="4 6" id="KW-0408">Iron</keyword>
<comment type="catalytic activity">
    <reaction evidence="6">
        <text>dehypoxanthine futalosine + S-adenosyl-L-methionine = cyclic dehypoxanthinylfutalosinate + 5'-deoxyadenosine + L-methionine + H(+)</text>
        <dbReference type="Rhea" id="RHEA:33083"/>
        <dbReference type="ChEBI" id="CHEBI:15378"/>
        <dbReference type="ChEBI" id="CHEBI:17319"/>
        <dbReference type="ChEBI" id="CHEBI:57844"/>
        <dbReference type="ChEBI" id="CHEBI:58864"/>
        <dbReference type="ChEBI" id="CHEBI:59789"/>
        <dbReference type="ChEBI" id="CHEBI:64270"/>
        <dbReference type="EC" id="1.21.98.1"/>
    </reaction>
</comment>
<comment type="caution">
    <text evidence="10">The sequence shown here is derived from an EMBL/GenBank/DDBJ whole genome shotgun (WGS) entry which is preliminary data.</text>
</comment>
<dbReference type="PANTHER" id="PTHR43076:SF1">
    <property type="entry name" value="LIPOYL SYNTHASE 2"/>
    <property type="match status" value="1"/>
</dbReference>
<keyword evidence="11" id="KW-1185">Reference proteome</keyword>
<dbReference type="InterPro" id="IPR020050">
    <property type="entry name" value="FO_synthase_su2"/>
</dbReference>
<dbReference type="InterPro" id="IPR058240">
    <property type="entry name" value="rSAM_sf"/>
</dbReference>
<dbReference type="GO" id="GO:0009234">
    <property type="term" value="P:menaquinone biosynthetic process"/>
    <property type="evidence" value="ECO:0007669"/>
    <property type="project" value="UniProtKB-UniRule"/>
</dbReference>
<dbReference type="InterPro" id="IPR022431">
    <property type="entry name" value="Cyclic_DHFL_synthase_mqnC"/>
</dbReference>
<feature type="binding site" evidence="6 7">
    <location>
        <position position="64"/>
    </location>
    <ligand>
        <name>[4Fe-4S] cluster</name>
        <dbReference type="ChEBI" id="CHEBI:49883"/>
        <note>4Fe-4S-S-AdoMet</note>
    </ligand>
</feature>
<organism evidence="10 11">
    <name type="scientific">Candidatus Syntropharchaeum caldarium</name>
    <dbReference type="NCBI Taxonomy" id="1838285"/>
    <lineage>
        <taxon>Archaea</taxon>
        <taxon>Methanobacteriati</taxon>
        <taxon>Methanobacteriota</taxon>
        <taxon>Stenosarchaea group</taxon>
        <taxon>Methanomicrobia</taxon>
        <taxon>Methanosarcinales</taxon>
        <taxon>ANME-2 cluster</taxon>
        <taxon>Candidatus Syntropharchaeum</taxon>
    </lineage>
</organism>
<dbReference type="GO" id="GO:0046992">
    <property type="term" value="F:oxidoreductase activity, acting on X-H and Y-H to form an X-Y bond"/>
    <property type="evidence" value="ECO:0007669"/>
    <property type="project" value="UniProtKB-UniRule"/>
</dbReference>
<feature type="binding site" evidence="8">
    <location>
        <position position="309"/>
    </location>
    <ligand>
        <name>(3R)-3-methyl-D-ornithine</name>
        <dbReference type="ChEBI" id="CHEBI:64642"/>
    </ligand>
</feature>
<name>A0A1F2PAL1_9EURY</name>
<dbReference type="Proteomes" id="UP000186940">
    <property type="component" value="Unassembled WGS sequence"/>
</dbReference>
<dbReference type="InterPro" id="IPR045567">
    <property type="entry name" value="CofH/MnqC-like_C"/>
</dbReference>
<dbReference type="NCBIfam" id="TIGR03699">
    <property type="entry name" value="menaquin_MqnC"/>
    <property type="match status" value="1"/>
</dbReference>
<dbReference type="EC" id="1.21.98.1" evidence="6"/>
<dbReference type="PROSITE" id="PS51918">
    <property type="entry name" value="RADICAL_SAM"/>
    <property type="match status" value="1"/>
</dbReference>
<dbReference type="CDD" id="cd01335">
    <property type="entry name" value="Radical_SAM"/>
    <property type="match status" value="1"/>
</dbReference>
<reference evidence="10" key="1">
    <citation type="submission" date="2016-05" db="EMBL/GenBank/DDBJ databases">
        <title>Microbial consortia oxidize butane by reversing methanogenesis.</title>
        <authorList>
            <person name="Laso-Perez R."/>
            <person name="Richter M."/>
            <person name="Wegener G."/>
            <person name="Musat F."/>
        </authorList>
    </citation>
    <scope>NUCLEOTIDE SEQUENCE [LARGE SCALE GENOMIC DNA]</scope>
    <source>
        <strain evidence="10">BOX2</strain>
    </source>
</reference>
<dbReference type="HAMAP" id="MF_00992">
    <property type="entry name" value="MqnC"/>
    <property type="match status" value="1"/>
</dbReference>
<proteinExistence type="inferred from homology"/>
<dbReference type="SFLD" id="SFLDF00343">
    <property type="entry name" value="aminofutalosine_synthase_(mqnE"/>
    <property type="match status" value="1"/>
</dbReference>
<keyword evidence="6" id="KW-0560">Oxidoreductase</keyword>
<evidence type="ECO:0000256" key="3">
    <source>
        <dbReference type="ARBA" id="ARBA00022723"/>
    </source>
</evidence>
<evidence type="ECO:0000256" key="7">
    <source>
        <dbReference type="PIRSR" id="PIRSR004762-1"/>
    </source>
</evidence>
<keyword evidence="3 6" id="KW-0479">Metal-binding</keyword>
<dbReference type="PATRIC" id="fig|1838285.3.peg.25"/>
<dbReference type="Gene3D" id="3.20.20.70">
    <property type="entry name" value="Aldolase class I"/>
    <property type="match status" value="1"/>
</dbReference>
<dbReference type="Pfam" id="PF04055">
    <property type="entry name" value="Radical_SAM"/>
    <property type="match status" value="1"/>
</dbReference>
<evidence type="ECO:0000256" key="1">
    <source>
        <dbReference type="ARBA" id="ARBA00022485"/>
    </source>
</evidence>
<dbReference type="InterPro" id="IPR013785">
    <property type="entry name" value="Aldolase_TIM"/>
</dbReference>
<dbReference type="UniPathway" id="UPA00079"/>
<dbReference type="InterPro" id="IPR007197">
    <property type="entry name" value="rSAM"/>
</dbReference>
<dbReference type="SFLD" id="SFLDF00342">
    <property type="entry name" value="cyclic_dehypoxanthine_futalosi"/>
    <property type="match status" value="1"/>
</dbReference>
<dbReference type="GO" id="GO:0016765">
    <property type="term" value="F:transferase activity, transferring alkyl or aryl (other than methyl) groups"/>
    <property type="evidence" value="ECO:0007669"/>
    <property type="project" value="InterPro"/>
</dbReference>
<dbReference type="AlphaFoldDB" id="A0A1F2PAL1"/>
<feature type="binding site" evidence="8">
    <location>
        <position position="287"/>
    </location>
    <ligand>
        <name>(3R)-3-methyl-D-ornithine</name>
        <dbReference type="ChEBI" id="CHEBI:64642"/>
    </ligand>
</feature>
<comment type="function">
    <text evidence="6">Radical SAM enzyme that catalyzes the cyclization of dehypoxanthine futalosine (DHFL) into cyclic dehypoxanthine futalosine (CDHFL), a step in the biosynthesis of menaquinone (MK, vitamin K2).</text>
</comment>
<comment type="pathway">
    <text evidence="6">Quinol/quinone metabolism; menaquinone biosynthesis.</text>
</comment>
<dbReference type="GO" id="GO:0051539">
    <property type="term" value="F:4 iron, 4 sulfur cluster binding"/>
    <property type="evidence" value="ECO:0007669"/>
    <property type="project" value="UniProtKB-KW"/>
</dbReference>
<feature type="binding site" evidence="8">
    <location>
        <position position="171"/>
    </location>
    <ligand>
        <name>S-adenosyl-L-methionine</name>
        <dbReference type="ChEBI" id="CHEBI:59789"/>
    </ligand>
</feature>
<evidence type="ECO:0000256" key="8">
    <source>
        <dbReference type="PIRSR" id="PIRSR004762-2"/>
    </source>
</evidence>
<evidence type="ECO:0000259" key="9">
    <source>
        <dbReference type="PROSITE" id="PS51918"/>
    </source>
</evidence>
<dbReference type="PANTHER" id="PTHR43076">
    <property type="entry name" value="FO SYNTHASE (COFH)"/>
    <property type="match status" value="1"/>
</dbReference>
<evidence type="ECO:0000256" key="2">
    <source>
        <dbReference type="ARBA" id="ARBA00022691"/>
    </source>
</evidence>
<dbReference type="Pfam" id="PF19288">
    <property type="entry name" value="CofH_C"/>
    <property type="match status" value="1"/>
</dbReference>
<dbReference type="SFLD" id="SFLDG01064">
    <property type="entry name" value="F420__menaquinone_cofactor_bio"/>
    <property type="match status" value="2"/>
</dbReference>
<keyword evidence="2 6" id="KW-0949">S-adenosyl-L-methionine</keyword>
<dbReference type="InterPro" id="IPR034405">
    <property type="entry name" value="F420"/>
</dbReference>
<feature type="binding site" evidence="6 7">
    <location>
        <position position="67"/>
    </location>
    <ligand>
        <name>[4Fe-4S] cluster</name>
        <dbReference type="ChEBI" id="CHEBI:49883"/>
        <note>4Fe-4S-S-AdoMet</note>
    </ligand>
</feature>
<dbReference type="NCBIfam" id="TIGR00423">
    <property type="entry name" value="CofH family radical SAM protein"/>
    <property type="match status" value="1"/>
</dbReference>
<dbReference type="GO" id="GO:0044689">
    <property type="term" value="F:7,8-didemethyl-8-hydroxy-5-deazariboflavin synthase activity"/>
    <property type="evidence" value="ECO:0007669"/>
    <property type="project" value="TreeGrafter"/>
</dbReference>
<feature type="binding site" evidence="8">
    <location>
        <position position="135"/>
    </location>
    <ligand>
        <name>(3R)-3-methyl-D-ornithine</name>
        <dbReference type="ChEBI" id="CHEBI:64642"/>
    </ligand>
</feature>
<feature type="binding site" evidence="6 7">
    <location>
        <position position="60"/>
    </location>
    <ligand>
        <name>[4Fe-4S] cluster</name>
        <dbReference type="ChEBI" id="CHEBI:49883"/>
        <note>4Fe-4S-S-AdoMet</note>
    </ligand>
</feature>
<evidence type="ECO:0000313" key="10">
    <source>
        <dbReference type="EMBL" id="OFV68347.1"/>
    </source>
</evidence>
<keyword evidence="5 6" id="KW-0411">Iron-sulfur</keyword>
<evidence type="ECO:0000313" key="11">
    <source>
        <dbReference type="Proteomes" id="UP000186940"/>
    </source>
</evidence>
<accession>A0A1F2PAL1</accession>
<evidence type="ECO:0000256" key="5">
    <source>
        <dbReference type="ARBA" id="ARBA00023014"/>
    </source>
</evidence>
<keyword evidence="6" id="KW-0474">Menaquinone biosynthesis</keyword>
<evidence type="ECO:0000256" key="4">
    <source>
        <dbReference type="ARBA" id="ARBA00023004"/>
    </source>
</evidence>
<dbReference type="SFLD" id="SFLDS00029">
    <property type="entry name" value="Radical_SAM"/>
    <property type="match status" value="2"/>
</dbReference>
<dbReference type="SUPFAM" id="SSF102114">
    <property type="entry name" value="Radical SAM enzymes"/>
    <property type="match status" value="1"/>
</dbReference>
<feature type="binding site" evidence="8">
    <location>
        <position position="66"/>
    </location>
    <ligand>
        <name>S-adenosyl-L-methionine</name>
        <dbReference type="ChEBI" id="CHEBI:59789"/>
    </ligand>
</feature>
<feature type="domain" description="Radical SAM core" evidence="9">
    <location>
        <begin position="46"/>
        <end position="279"/>
    </location>
</feature>
<protein>
    <recommendedName>
        <fullName evidence="6">Cyclic dehypoxanthine futalosine synthase</fullName>
        <shortName evidence="6">Cyclic DHFL synthase</shortName>
        <ecNumber evidence="6">1.21.98.1</ecNumber>
    </recommendedName>
    <alternativeName>
        <fullName evidence="6">Dehypoxanthine futalosine cyclase</fullName>
        <shortName evidence="6">DHFL cyclase</shortName>
    </alternativeName>
    <alternativeName>
        <fullName evidence="6">Menaquinone biosynthetic enzyme MqnC</fullName>
    </alternativeName>
</protein>
<dbReference type="SFLD" id="SFLDG01388">
    <property type="entry name" value="7_8-didemethyl-8-hydroxy-5-dea"/>
    <property type="match status" value="1"/>
</dbReference>
<evidence type="ECO:0000256" key="6">
    <source>
        <dbReference type="HAMAP-Rule" id="MF_00992"/>
    </source>
</evidence>
<comment type="similarity">
    <text evidence="6">Belongs to the radical SAM superfamily. MqnC family.</text>
</comment>
<dbReference type="PIRSF" id="PIRSF004762">
    <property type="entry name" value="CHP00423"/>
    <property type="match status" value="1"/>
</dbReference>
<dbReference type="SFLD" id="SFLDG01389">
    <property type="entry name" value="menaquinone_synthsis_involved"/>
    <property type="match status" value="1"/>
</dbReference>
<sequence length="356" mass="40020">MEIEMELNSVRRFTVDEAMELFETDIIELGAMADRVRWQINPEPAVTFVIDRNINYTNICKSRCRFCAFYREAESGDAYLLSRDEIFRRIDEAIRLGATQIMLQGGLNPELGIEYFEDLFGSIKNRFDIHLHSLSPPEIVHIASISGLSIKETLSRLKCAGLDSLPGGGAEILEDRVRSRISPNKITSREWLGVMEEAHEIGMKTTATMMFGAGESRRDRITHLNAIRDLQDKTGGFTAFIPWTFQPANTELGKSMAAPKGTGGYEYLRTLAISRIFLDNFQNIQASWVTQGLKIAQIALFTGANDLGSTMIEENVVRAAGATFRANLSELVGLIKEIGLEARQRDTLYQRIIKVW</sequence>
<dbReference type="EMBL" id="LYOS01000001">
    <property type="protein sequence ID" value="OFV68347.1"/>
    <property type="molecule type" value="Genomic_DNA"/>
</dbReference>
<dbReference type="STRING" id="1838285.SCAL_000023"/>
<comment type="cofactor">
    <cofactor evidence="6 7">
        <name>[4Fe-4S] cluster</name>
        <dbReference type="ChEBI" id="CHEBI:49883"/>
    </cofactor>
    <text evidence="6 7">Binds 1 [4Fe-4S] cluster. The cluster is coordinated with 3 cysteines and an exchangeable S-adenosyl-L-methionine.</text>
</comment>
<gene>
    <name evidence="6" type="primary">mqnC</name>
    <name evidence="10" type="ORF">SCAL_000023</name>
</gene>
<keyword evidence="1 6" id="KW-0004">4Fe-4S</keyword>
<keyword evidence="10" id="KW-0808">Transferase</keyword>